<proteinExistence type="predicted"/>
<evidence type="ECO:0000313" key="2">
    <source>
        <dbReference type="Proteomes" id="UP000189376"/>
    </source>
</evidence>
<sequence length="274" mass="32181">MYKYLMMNLAINETSALPIGIRICDFNIGLYVSKKISEVPALMAFVNYTLFKYSSYESEELEDIKTLLEEHDFKTRYDSWEISGDSFYVLGFKEITKDEFELLQKLDLLTVVDEYNYHHKLLSSHGEHKFDEYFKDFNESKEQEILKRFKDIAFNLKTDDSLNTVFAQDVIELLTTYKFGTALELIDSNHSDIRNRFYYSHTLEGDFASGAIQVIISNYKETGVKEPYTVVEPLNIEIMLEEEQCFDDEYANLLTECQYVLNLIKTDLYTNTFE</sequence>
<protein>
    <submittedName>
        <fullName evidence="1">Uncharacterized protein</fullName>
    </submittedName>
</protein>
<keyword evidence="2" id="KW-1185">Reference proteome</keyword>
<gene>
    <name evidence="1" type="ORF">AC058_09070</name>
</gene>
<dbReference type="Proteomes" id="UP000189376">
    <property type="component" value="Unassembled WGS sequence"/>
</dbReference>
<comment type="caution">
    <text evidence="1">The sequence shown here is derived from an EMBL/GenBank/DDBJ whole genome shotgun (WGS) entry which is preliminary data.</text>
</comment>
<organism evidence="1 2">
    <name type="scientific">Acinetobacter genomosp. 33YU</name>
    <dbReference type="NCBI Taxonomy" id="1675530"/>
    <lineage>
        <taxon>Bacteria</taxon>
        <taxon>Pseudomonadati</taxon>
        <taxon>Pseudomonadota</taxon>
        <taxon>Gammaproteobacteria</taxon>
        <taxon>Moraxellales</taxon>
        <taxon>Moraxellaceae</taxon>
        <taxon>Acinetobacter</taxon>
    </lineage>
</organism>
<name>A0A1V2UXS5_9GAMM</name>
<evidence type="ECO:0000313" key="1">
    <source>
        <dbReference type="EMBL" id="ONN54653.1"/>
    </source>
</evidence>
<dbReference type="AlphaFoldDB" id="A0A1V2UXS5"/>
<dbReference type="RefSeq" id="WP_005006085.1">
    <property type="nucleotide sequence ID" value="NZ_LFZS01000005.1"/>
</dbReference>
<dbReference type="EMBL" id="LFZS01000005">
    <property type="protein sequence ID" value="ONN54653.1"/>
    <property type="molecule type" value="Genomic_DNA"/>
</dbReference>
<reference evidence="1 2" key="1">
    <citation type="submission" date="2015-07" db="EMBL/GenBank/DDBJ databases">
        <title>Acinetobacter yuneri, a novel member of Acinetobacter calcoaceticus-Acinetobacter baumannii complex isolated from clinical specimen.</title>
        <authorList>
            <person name="Yu Y."/>
        </authorList>
    </citation>
    <scope>NUCLEOTIDE SEQUENCE [LARGE SCALE GENOMIC DNA]</scope>
    <source>
        <strain evidence="1 2">A362</strain>
    </source>
</reference>
<accession>A0A1V2UXS5</accession>